<evidence type="ECO:0000256" key="1">
    <source>
        <dbReference type="SAM" id="Coils"/>
    </source>
</evidence>
<reference evidence="2" key="1">
    <citation type="submission" date="2008-06" db="EMBL/GenBank/DDBJ databases">
        <authorList>
            <person name="Lorenzi H."/>
            <person name="Inman J."/>
            <person name="Miller J."/>
            <person name="Schobel S."/>
            <person name="Amedeo P."/>
            <person name="Caler E.V."/>
            <person name="da Silva J."/>
        </authorList>
    </citation>
    <scope>NUCLEOTIDE SEQUENCE [LARGE SCALE GENOMIC DNA]</scope>
    <source>
        <strain evidence="2">RN66</strain>
    </source>
</reference>
<evidence type="ECO:0000313" key="3">
    <source>
        <dbReference type="Proteomes" id="UP000001460"/>
    </source>
</evidence>
<dbReference type="OrthoDB" id="430637at2759"/>
<organism evidence="2 3">
    <name type="scientific">Cryptosporidium muris (strain RN66)</name>
    <dbReference type="NCBI Taxonomy" id="441375"/>
    <lineage>
        <taxon>Eukaryota</taxon>
        <taxon>Sar</taxon>
        <taxon>Alveolata</taxon>
        <taxon>Apicomplexa</taxon>
        <taxon>Conoidasida</taxon>
        <taxon>Coccidia</taxon>
        <taxon>Eucoccidiorida</taxon>
        <taxon>Eimeriorina</taxon>
        <taxon>Cryptosporidiidae</taxon>
        <taxon>Cryptosporidium</taxon>
    </lineage>
</organism>
<dbReference type="VEuPathDB" id="CryptoDB:CMU_012970"/>
<keyword evidence="1" id="KW-0175">Coiled coil</keyword>
<dbReference type="SUPFAM" id="SSF58038">
    <property type="entry name" value="SNARE fusion complex"/>
    <property type="match status" value="1"/>
</dbReference>
<evidence type="ECO:0000313" key="2">
    <source>
        <dbReference type="EMBL" id="EEA06623.1"/>
    </source>
</evidence>
<evidence type="ECO:0008006" key="4">
    <source>
        <dbReference type="Google" id="ProtNLM"/>
    </source>
</evidence>
<dbReference type="AlphaFoldDB" id="B6AEK6"/>
<proteinExistence type="predicted"/>
<dbReference type="RefSeq" id="XP_002140972.1">
    <property type="nucleotide sequence ID" value="XM_002140936.1"/>
</dbReference>
<dbReference type="GeneID" id="6996155"/>
<name>B6AEK6_CRYMR</name>
<gene>
    <name evidence="2" type="ORF">CMU_012970</name>
</gene>
<dbReference type="Pfam" id="PF12352">
    <property type="entry name" value="V-SNARE_C"/>
    <property type="match status" value="1"/>
</dbReference>
<dbReference type="Proteomes" id="UP000001460">
    <property type="component" value="Unassembled WGS sequence"/>
</dbReference>
<keyword evidence="3" id="KW-1185">Reference proteome</keyword>
<sequence>MNLEALFVGYCEELESYLDDSENELKSLENKSIDEINNKKPTFQALISSIKALYSIIEVEIDLMTTDKRNENQMKLTKYRQRFNILQEQIESLQLGDLDMLNIIPNTKNELITDKNLSIKTHYNTRKQSNSKVIPLHSNIQNKDSKLVEEYLLQSRRLLEETDRYGQQVLMNLNTQREQLQGSNNKLDRISQTLESSSQVLDKMTKWWYKLI</sequence>
<accession>B6AEK6</accession>
<protein>
    <recommendedName>
        <fullName evidence="4">t-SNARE coiled-coil homology domain-containing protein</fullName>
    </recommendedName>
</protein>
<dbReference type="EMBL" id="DS989730">
    <property type="protein sequence ID" value="EEA06623.1"/>
    <property type="molecule type" value="Genomic_DNA"/>
</dbReference>
<dbReference type="Gene3D" id="1.20.5.110">
    <property type="match status" value="1"/>
</dbReference>
<feature type="coiled-coil region" evidence="1">
    <location>
        <begin position="11"/>
        <end position="38"/>
    </location>
</feature>